<sequence>MAGHHNENKRYFELRKIESDMKEAAEKGPPILAKKDVLSNRITFWLSVVILGLLVTWLCFVLGVF</sequence>
<dbReference type="EMBL" id="STGT01000001">
    <property type="protein sequence ID" value="THV17133.1"/>
    <property type="molecule type" value="Genomic_DNA"/>
</dbReference>
<evidence type="ECO:0000313" key="2">
    <source>
        <dbReference type="EMBL" id="THV17133.1"/>
    </source>
</evidence>
<keyword evidence="3" id="KW-1185">Reference proteome</keyword>
<protein>
    <recommendedName>
        <fullName evidence="4">Aa3-type cytochrome c oxidase subunit IV</fullName>
    </recommendedName>
</protein>
<dbReference type="RefSeq" id="WP_136556747.1">
    <property type="nucleotide sequence ID" value="NZ_STGT01000001.1"/>
</dbReference>
<keyword evidence="1" id="KW-0472">Membrane</keyword>
<evidence type="ECO:0000256" key="1">
    <source>
        <dbReference type="SAM" id="Phobius"/>
    </source>
</evidence>
<reference evidence="2 3" key="1">
    <citation type="submission" date="2019-04" db="EMBL/GenBank/DDBJ databases">
        <title>Genome sequence of strain 7209-2.</title>
        <authorList>
            <person name="Gao J."/>
            <person name="Sun J."/>
        </authorList>
    </citation>
    <scope>NUCLEOTIDE SEQUENCE [LARGE SCALE GENOMIC DNA]</scope>
    <source>
        <strain evidence="2 3">7209-2</strain>
    </source>
</reference>
<proteinExistence type="predicted"/>
<comment type="caution">
    <text evidence="2">The sequence shown here is derived from an EMBL/GenBank/DDBJ whole genome shotgun (WGS) entry which is preliminary data.</text>
</comment>
<evidence type="ECO:0000313" key="3">
    <source>
        <dbReference type="Proteomes" id="UP000309667"/>
    </source>
</evidence>
<gene>
    <name evidence="2" type="ORF">E9677_03860</name>
</gene>
<accession>A0ABY2R0C5</accession>
<dbReference type="Proteomes" id="UP000309667">
    <property type="component" value="Unassembled WGS sequence"/>
</dbReference>
<feature type="transmembrane region" description="Helical" evidence="1">
    <location>
        <begin position="42"/>
        <end position="64"/>
    </location>
</feature>
<organism evidence="2 3">
    <name type="scientific">Rhizobium rhizophilum</name>
    <dbReference type="NCBI Taxonomy" id="1850373"/>
    <lineage>
        <taxon>Bacteria</taxon>
        <taxon>Pseudomonadati</taxon>
        <taxon>Pseudomonadota</taxon>
        <taxon>Alphaproteobacteria</taxon>
        <taxon>Hyphomicrobiales</taxon>
        <taxon>Rhizobiaceae</taxon>
        <taxon>Rhizobium/Agrobacterium group</taxon>
        <taxon>Rhizobium</taxon>
    </lineage>
</organism>
<name>A0ABY2R0C5_9HYPH</name>
<keyword evidence="1" id="KW-1133">Transmembrane helix</keyword>
<evidence type="ECO:0008006" key="4">
    <source>
        <dbReference type="Google" id="ProtNLM"/>
    </source>
</evidence>
<keyword evidence="1" id="KW-0812">Transmembrane</keyword>